<comment type="caution">
    <text evidence="3">The sequence shown here is derived from an EMBL/GenBank/DDBJ whole genome shotgun (WGS) entry which is preliminary data.</text>
</comment>
<proteinExistence type="predicted"/>
<keyword evidence="1" id="KW-0175">Coiled coil</keyword>
<dbReference type="EMBL" id="CAXIPU020000034">
    <property type="protein sequence ID" value="CAL1671569.1"/>
    <property type="molecule type" value="Genomic_DNA"/>
</dbReference>
<dbReference type="Proteomes" id="UP001497644">
    <property type="component" value="Unassembled WGS sequence"/>
</dbReference>
<evidence type="ECO:0000256" key="1">
    <source>
        <dbReference type="SAM" id="Coils"/>
    </source>
</evidence>
<accession>A0AAV2MX37</accession>
<feature type="coiled-coil region" evidence="1">
    <location>
        <begin position="225"/>
        <end position="252"/>
    </location>
</feature>
<protein>
    <submittedName>
        <fullName evidence="3">Uncharacterized protein</fullName>
    </submittedName>
</protein>
<keyword evidence="4" id="KW-1185">Reference proteome</keyword>
<feature type="region of interest" description="Disordered" evidence="2">
    <location>
        <begin position="29"/>
        <end position="56"/>
    </location>
</feature>
<name>A0AAV2MX37_9HYME</name>
<sequence>MATADGVSDPAEAVGDLFIGRPSWLDEIDPELENEEMEAQEEATSKKRKADVSPVISISSGEDVVAPYSLRGSRKCRIVDSPEEDKIDLTRLSETPVRSDDASVADRGAGAAGLSDARRKEVSAGYKTKKRGFTQTTPPTPRIDLKPGLDDISYDELIDMGVTDAGTVGLECTGVMDAVRVKSKRLQGPLNGALKNKIRKVNDVIRVLIEKGEASGDPVLWETKANKLAEELAVARKDLDNCKKENVALKKKKEDLWNEITKLRIEVKKIDDLKSDNDSLWKAINEMRTDMRKLSRERSPGGLTGGGSYLRTKLTFCDDALPVADPSGIGSVSGTPSAVTPFLESKEEVKLHMSNMVKQLRNVRKKKRRQDWNEEGFDMDWEQVEKVENPFPQRQPMSSKPRIITNVQLVPPREEVKSDADADRYPSPFVKGRSKRKKIQLERGKTRMSKIGRKLPIRRAKVIGKEGGRV</sequence>
<reference evidence="3" key="1">
    <citation type="submission" date="2024-04" db="EMBL/GenBank/DDBJ databases">
        <authorList>
            <consortium name="Molecular Ecology Group"/>
        </authorList>
    </citation>
    <scope>NUCLEOTIDE SEQUENCE</scope>
</reference>
<evidence type="ECO:0000313" key="3">
    <source>
        <dbReference type="EMBL" id="CAL1671569.1"/>
    </source>
</evidence>
<evidence type="ECO:0000256" key="2">
    <source>
        <dbReference type="SAM" id="MobiDB-lite"/>
    </source>
</evidence>
<evidence type="ECO:0000313" key="4">
    <source>
        <dbReference type="Proteomes" id="UP001497644"/>
    </source>
</evidence>
<feature type="compositionally biased region" description="Acidic residues" evidence="2">
    <location>
        <begin position="29"/>
        <end position="41"/>
    </location>
</feature>
<dbReference type="AlphaFoldDB" id="A0AAV2MX37"/>
<gene>
    <name evidence="3" type="ORF">LPLAT_LOCUS1949</name>
</gene>
<feature type="region of interest" description="Disordered" evidence="2">
    <location>
        <begin position="98"/>
        <end position="121"/>
    </location>
</feature>
<feature type="compositionally biased region" description="Basic and acidic residues" evidence="2">
    <location>
        <begin position="414"/>
        <end position="424"/>
    </location>
</feature>
<feature type="region of interest" description="Disordered" evidence="2">
    <location>
        <begin position="1"/>
        <end position="20"/>
    </location>
</feature>
<organism evidence="3 4">
    <name type="scientific">Lasius platythorax</name>
    <dbReference type="NCBI Taxonomy" id="488582"/>
    <lineage>
        <taxon>Eukaryota</taxon>
        <taxon>Metazoa</taxon>
        <taxon>Ecdysozoa</taxon>
        <taxon>Arthropoda</taxon>
        <taxon>Hexapoda</taxon>
        <taxon>Insecta</taxon>
        <taxon>Pterygota</taxon>
        <taxon>Neoptera</taxon>
        <taxon>Endopterygota</taxon>
        <taxon>Hymenoptera</taxon>
        <taxon>Apocrita</taxon>
        <taxon>Aculeata</taxon>
        <taxon>Formicoidea</taxon>
        <taxon>Formicidae</taxon>
        <taxon>Formicinae</taxon>
        <taxon>Lasius</taxon>
        <taxon>Lasius</taxon>
    </lineage>
</organism>
<feature type="region of interest" description="Disordered" evidence="2">
    <location>
        <begin position="414"/>
        <end position="448"/>
    </location>
</feature>